<name>A0ABP5M635_9ACTN</name>
<dbReference type="Gene3D" id="3.10.450.50">
    <property type="match status" value="1"/>
</dbReference>
<gene>
    <name evidence="2" type="ORF">GCM10009727_68690</name>
</gene>
<evidence type="ECO:0000313" key="2">
    <source>
        <dbReference type="EMBL" id="GAA2158170.1"/>
    </source>
</evidence>
<dbReference type="InterPro" id="IPR032710">
    <property type="entry name" value="NTF2-like_dom_sf"/>
</dbReference>
<dbReference type="Proteomes" id="UP001501020">
    <property type="component" value="Unassembled WGS sequence"/>
</dbReference>
<organism evidence="2 3">
    <name type="scientific">Actinomadura napierensis</name>
    <dbReference type="NCBI Taxonomy" id="267854"/>
    <lineage>
        <taxon>Bacteria</taxon>
        <taxon>Bacillati</taxon>
        <taxon>Actinomycetota</taxon>
        <taxon>Actinomycetes</taxon>
        <taxon>Streptosporangiales</taxon>
        <taxon>Thermomonosporaceae</taxon>
        <taxon>Actinomadura</taxon>
    </lineage>
</organism>
<evidence type="ECO:0000313" key="3">
    <source>
        <dbReference type="Proteomes" id="UP001501020"/>
    </source>
</evidence>
<dbReference type="Pfam" id="PF13577">
    <property type="entry name" value="SnoaL_4"/>
    <property type="match status" value="1"/>
</dbReference>
<comment type="caution">
    <text evidence="2">The sequence shown here is derived from an EMBL/GenBank/DDBJ whole genome shotgun (WGS) entry which is preliminary data.</text>
</comment>
<protein>
    <recommendedName>
        <fullName evidence="1">SnoaL-like domain-containing protein</fullName>
    </recommendedName>
</protein>
<dbReference type="InterPro" id="IPR037401">
    <property type="entry name" value="SnoaL-like"/>
</dbReference>
<proteinExistence type="predicted"/>
<reference evidence="3" key="1">
    <citation type="journal article" date="2019" name="Int. J. Syst. Evol. Microbiol.">
        <title>The Global Catalogue of Microorganisms (GCM) 10K type strain sequencing project: providing services to taxonomists for standard genome sequencing and annotation.</title>
        <authorList>
            <consortium name="The Broad Institute Genomics Platform"/>
            <consortium name="The Broad Institute Genome Sequencing Center for Infectious Disease"/>
            <person name="Wu L."/>
            <person name="Ma J."/>
        </authorList>
    </citation>
    <scope>NUCLEOTIDE SEQUENCE [LARGE SCALE GENOMIC DNA]</scope>
    <source>
        <strain evidence="3">JCM 13850</strain>
    </source>
</reference>
<dbReference type="SUPFAM" id="SSF54427">
    <property type="entry name" value="NTF2-like"/>
    <property type="match status" value="1"/>
</dbReference>
<feature type="domain" description="SnoaL-like" evidence="1">
    <location>
        <begin position="21"/>
        <end position="149"/>
    </location>
</feature>
<keyword evidence="3" id="KW-1185">Reference proteome</keyword>
<dbReference type="EMBL" id="BAAAMR010000078">
    <property type="protein sequence ID" value="GAA2158170.1"/>
    <property type="molecule type" value="Genomic_DNA"/>
</dbReference>
<sequence>MIHSERGTDMAERSLEQRTADLERIEAIKALKYRYWRACDGKDPAAFRDCFVKGPASIDYGSLGTFEDADELARVFAEIALSEVGGRYAVLDMHHGFHPVITLIDEVSASGAWTLRFRQLNRVDGTELLMTAEYDDAYVLEDGRWKMAKSHVRPLWTIRRPLPEGTEVTQLGWP</sequence>
<evidence type="ECO:0000259" key="1">
    <source>
        <dbReference type="Pfam" id="PF13577"/>
    </source>
</evidence>
<accession>A0ABP5M635</accession>